<evidence type="ECO:0000256" key="1">
    <source>
        <dbReference type="SAM" id="MobiDB-lite"/>
    </source>
</evidence>
<keyword evidence="3" id="KW-1185">Reference proteome</keyword>
<feature type="compositionally biased region" description="Basic and acidic residues" evidence="1">
    <location>
        <begin position="1"/>
        <end position="17"/>
    </location>
</feature>
<dbReference type="EMBL" id="JARBHB010000008">
    <property type="protein sequence ID" value="KAJ8876831.1"/>
    <property type="molecule type" value="Genomic_DNA"/>
</dbReference>
<evidence type="ECO:0000313" key="3">
    <source>
        <dbReference type="Proteomes" id="UP001159363"/>
    </source>
</evidence>
<proteinExistence type="predicted"/>
<reference evidence="2 3" key="1">
    <citation type="submission" date="2023-02" db="EMBL/GenBank/DDBJ databases">
        <title>LHISI_Scaffold_Assembly.</title>
        <authorList>
            <person name="Stuart O.P."/>
            <person name="Cleave R."/>
            <person name="Magrath M.J.L."/>
            <person name="Mikheyev A.S."/>
        </authorList>
    </citation>
    <scope>NUCLEOTIDE SEQUENCE [LARGE SCALE GENOMIC DNA]</scope>
    <source>
        <strain evidence="2">Daus_M_001</strain>
        <tissue evidence="2">Leg muscle</tissue>
    </source>
</reference>
<comment type="caution">
    <text evidence="2">The sequence shown here is derived from an EMBL/GenBank/DDBJ whole genome shotgun (WGS) entry which is preliminary data.</text>
</comment>
<accession>A0ABQ9GXY0</accession>
<evidence type="ECO:0000313" key="2">
    <source>
        <dbReference type="EMBL" id="KAJ8876831.1"/>
    </source>
</evidence>
<name>A0ABQ9GXY0_9NEOP</name>
<sequence>MERRRNETTGKTGDPRDNPPTNGIVRHDSHMRKPAVTRPGIEPGSLWWKASRLTAQSACPSMAHCVSCRVGALVSCLSELCDSSQSSPGEGEGVLNVAEYRSKYRNRVRLERASKKQSSDTHTTPYDRVKWCQERLGLVVESVTINLSSPARVIGSPSRKFGGGGHGFSRHSILFCICLTFISPRSFFKGMWPSALKAILGCEDARQGDRIEDDLKLNPSTVCVNNVLYTILATRSSLAEHTEGSELVSEEIWAALNIEVFRADDGEGSIEQRKNERVDPRENPPASGITRHDTPMRNSVSDPAGSRTRFAWVGGDSYRENCQHAKFGSNRFVSDIQCVEIFGHPVSKLGRRRSGVWEIPGSNPSPGQMPHLTTATKKQTITSRVYSGLSRLACCQLNPSNTLGSIDKSSRLAWRGGCVYRVPPTTDSRACTYSR</sequence>
<dbReference type="Proteomes" id="UP001159363">
    <property type="component" value="Chromosome 7"/>
</dbReference>
<feature type="region of interest" description="Disordered" evidence="1">
    <location>
        <begin position="269"/>
        <end position="303"/>
    </location>
</feature>
<organism evidence="2 3">
    <name type="scientific">Dryococelus australis</name>
    <dbReference type="NCBI Taxonomy" id="614101"/>
    <lineage>
        <taxon>Eukaryota</taxon>
        <taxon>Metazoa</taxon>
        <taxon>Ecdysozoa</taxon>
        <taxon>Arthropoda</taxon>
        <taxon>Hexapoda</taxon>
        <taxon>Insecta</taxon>
        <taxon>Pterygota</taxon>
        <taxon>Neoptera</taxon>
        <taxon>Polyneoptera</taxon>
        <taxon>Phasmatodea</taxon>
        <taxon>Verophasmatodea</taxon>
        <taxon>Anareolatae</taxon>
        <taxon>Phasmatidae</taxon>
        <taxon>Eurycanthinae</taxon>
        <taxon>Dryococelus</taxon>
    </lineage>
</organism>
<protein>
    <submittedName>
        <fullName evidence="2">Uncharacterized protein</fullName>
    </submittedName>
</protein>
<feature type="compositionally biased region" description="Basic and acidic residues" evidence="1">
    <location>
        <begin position="269"/>
        <end position="282"/>
    </location>
</feature>
<gene>
    <name evidence="2" type="ORF">PR048_021278</name>
</gene>
<feature type="region of interest" description="Disordered" evidence="1">
    <location>
        <begin position="1"/>
        <end position="41"/>
    </location>
</feature>